<proteinExistence type="inferred from homology"/>
<dbReference type="PANTHER" id="PTHR22911">
    <property type="entry name" value="ACYL-MALONYL CONDENSING ENZYME-RELATED"/>
    <property type="match status" value="1"/>
</dbReference>
<keyword evidence="3" id="KW-0813">Transport</keyword>
<dbReference type="InterPro" id="IPR004626">
    <property type="entry name" value="RarD"/>
</dbReference>
<evidence type="ECO:0000259" key="9">
    <source>
        <dbReference type="Pfam" id="PF00892"/>
    </source>
</evidence>
<evidence type="ECO:0000256" key="1">
    <source>
        <dbReference type="ARBA" id="ARBA00004651"/>
    </source>
</evidence>
<reference evidence="10 11" key="1">
    <citation type="submission" date="2020-08" db="EMBL/GenBank/DDBJ databases">
        <title>A Genomic Blueprint of the Chicken Gut Microbiome.</title>
        <authorList>
            <person name="Gilroy R."/>
            <person name="Ravi A."/>
            <person name="Getino M."/>
            <person name="Pursley I."/>
            <person name="Horton D.L."/>
            <person name="Alikhan N.-F."/>
            <person name="Baker D."/>
            <person name="Gharbi K."/>
            <person name="Hall N."/>
            <person name="Watson M."/>
            <person name="Adriaenssens E.M."/>
            <person name="Foster-Nyarko E."/>
            <person name="Jarju S."/>
            <person name="Secka A."/>
            <person name="Antonio M."/>
            <person name="Oren A."/>
            <person name="Chaudhuri R."/>
            <person name="La Ragione R.M."/>
            <person name="Hildebrand F."/>
            <person name="Pallen M.J."/>
        </authorList>
    </citation>
    <scope>NUCLEOTIDE SEQUENCE [LARGE SCALE GENOMIC DNA]</scope>
    <source>
        <strain evidence="10 11">Sa1YVA5</strain>
    </source>
</reference>
<evidence type="ECO:0000256" key="5">
    <source>
        <dbReference type="ARBA" id="ARBA00022692"/>
    </source>
</evidence>
<gene>
    <name evidence="10" type="primary">rarD</name>
    <name evidence="10" type="ORF">H9627_00990</name>
</gene>
<feature type="transmembrane region" description="Helical" evidence="8">
    <location>
        <begin position="93"/>
        <end position="110"/>
    </location>
</feature>
<feature type="transmembrane region" description="Helical" evidence="8">
    <location>
        <begin position="63"/>
        <end position="81"/>
    </location>
</feature>
<dbReference type="RefSeq" id="WP_191732165.1">
    <property type="nucleotide sequence ID" value="NZ_JACSPR010000001.1"/>
</dbReference>
<dbReference type="Pfam" id="PF00892">
    <property type="entry name" value="EamA"/>
    <property type="match status" value="2"/>
</dbReference>
<feature type="transmembrane region" description="Helical" evidence="8">
    <location>
        <begin position="5"/>
        <end position="22"/>
    </location>
</feature>
<evidence type="ECO:0000313" key="11">
    <source>
        <dbReference type="Proteomes" id="UP000650224"/>
    </source>
</evidence>
<feature type="transmembrane region" description="Helical" evidence="8">
    <location>
        <begin position="117"/>
        <end position="135"/>
    </location>
</feature>
<feature type="transmembrane region" description="Helical" evidence="8">
    <location>
        <begin position="141"/>
        <end position="156"/>
    </location>
</feature>
<keyword evidence="7 8" id="KW-0472">Membrane</keyword>
<feature type="transmembrane region" description="Helical" evidence="8">
    <location>
        <begin position="198"/>
        <end position="221"/>
    </location>
</feature>
<comment type="similarity">
    <text evidence="2">Belongs to the EamA transporter family.</text>
</comment>
<feature type="transmembrane region" description="Helical" evidence="8">
    <location>
        <begin position="168"/>
        <end position="186"/>
    </location>
</feature>
<evidence type="ECO:0000256" key="8">
    <source>
        <dbReference type="SAM" id="Phobius"/>
    </source>
</evidence>
<evidence type="ECO:0000256" key="2">
    <source>
        <dbReference type="ARBA" id="ARBA00007362"/>
    </source>
</evidence>
<dbReference type="NCBIfam" id="TIGR00688">
    <property type="entry name" value="rarD"/>
    <property type="match status" value="1"/>
</dbReference>
<evidence type="ECO:0000256" key="4">
    <source>
        <dbReference type="ARBA" id="ARBA00022475"/>
    </source>
</evidence>
<evidence type="ECO:0000313" key="10">
    <source>
        <dbReference type="EMBL" id="MBD8028915.1"/>
    </source>
</evidence>
<comment type="subcellular location">
    <subcellularLocation>
        <location evidence="1">Cell membrane</location>
        <topology evidence="1">Multi-pass membrane protein</topology>
    </subcellularLocation>
</comment>
<dbReference type="InterPro" id="IPR037185">
    <property type="entry name" value="EmrE-like"/>
</dbReference>
<keyword evidence="6 8" id="KW-1133">Transmembrane helix</keyword>
<name>A0A8I0HH54_9CORY</name>
<feature type="domain" description="EamA" evidence="9">
    <location>
        <begin position="2"/>
        <end position="133"/>
    </location>
</feature>
<evidence type="ECO:0000256" key="6">
    <source>
        <dbReference type="ARBA" id="ARBA00022989"/>
    </source>
</evidence>
<sequence length="296" mass="32554">MIYGFLAYLLWGLFPAFFPLLLPAGPLEILAHRIIWTAVIMIIVVSVRRGWHEFRGLDRTTWFRVVAAALFIALNWLLYVITVNSGHVTEAALGYFINPLVSVVFGIILFREQLRRLQVLAVCIAVAAVLFLAFLASQPPYLALALAFSFGIYGAIKKKVDLSAITSLTAETLVLLPVALGYILWLEMTGAGTFTDNGASHAALLISSGLVTALPLLLFGYAAKAIPLSTVGMLQYVTPTMQMLWAVIVVNEHMEPARWVGFIIIWIAVSLYLSDILIQRRGSREKSRSTQSSQGG</sequence>
<keyword evidence="4" id="KW-1003">Cell membrane</keyword>
<dbReference type="InterPro" id="IPR000620">
    <property type="entry name" value="EamA_dom"/>
</dbReference>
<feature type="transmembrane region" description="Helical" evidence="8">
    <location>
        <begin position="233"/>
        <end position="251"/>
    </location>
</feature>
<dbReference type="EMBL" id="JACSPR010000001">
    <property type="protein sequence ID" value="MBD8028915.1"/>
    <property type="molecule type" value="Genomic_DNA"/>
</dbReference>
<accession>A0A8I0HH54</accession>
<dbReference type="PANTHER" id="PTHR22911:SF137">
    <property type="entry name" value="SOLUTE CARRIER FAMILY 35 MEMBER G2-RELATED"/>
    <property type="match status" value="1"/>
</dbReference>
<protein>
    <submittedName>
        <fullName evidence="10">EamA family transporter RarD</fullName>
    </submittedName>
</protein>
<feature type="transmembrane region" description="Helical" evidence="8">
    <location>
        <begin position="257"/>
        <end position="278"/>
    </location>
</feature>
<dbReference type="Proteomes" id="UP000650224">
    <property type="component" value="Unassembled WGS sequence"/>
</dbReference>
<keyword evidence="5 8" id="KW-0812">Transmembrane</keyword>
<dbReference type="AlphaFoldDB" id="A0A8I0HH54"/>
<dbReference type="SUPFAM" id="SSF103481">
    <property type="entry name" value="Multidrug resistance efflux transporter EmrE"/>
    <property type="match status" value="2"/>
</dbReference>
<evidence type="ECO:0000256" key="7">
    <source>
        <dbReference type="ARBA" id="ARBA00023136"/>
    </source>
</evidence>
<keyword evidence="11" id="KW-1185">Reference proteome</keyword>
<feature type="domain" description="EamA" evidence="9">
    <location>
        <begin position="142"/>
        <end position="272"/>
    </location>
</feature>
<dbReference type="GO" id="GO:0005886">
    <property type="term" value="C:plasma membrane"/>
    <property type="evidence" value="ECO:0007669"/>
    <property type="project" value="UniProtKB-SubCell"/>
</dbReference>
<organism evidence="10 11">
    <name type="scientific">Corynebacterium gallinarum</name>
    <dbReference type="NCBI Taxonomy" id="2762214"/>
    <lineage>
        <taxon>Bacteria</taxon>
        <taxon>Bacillati</taxon>
        <taxon>Actinomycetota</taxon>
        <taxon>Actinomycetes</taxon>
        <taxon>Mycobacteriales</taxon>
        <taxon>Corynebacteriaceae</taxon>
        <taxon>Corynebacterium</taxon>
    </lineage>
</organism>
<comment type="caution">
    <text evidence="10">The sequence shown here is derived from an EMBL/GenBank/DDBJ whole genome shotgun (WGS) entry which is preliminary data.</text>
</comment>
<feature type="transmembrane region" description="Helical" evidence="8">
    <location>
        <begin position="34"/>
        <end position="51"/>
    </location>
</feature>
<evidence type="ECO:0000256" key="3">
    <source>
        <dbReference type="ARBA" id="ARBA00022448"/>
    </source>
</evidence>